<evidence type="ECO:0000256" key="1">
    <source>
        <dbReference type="SAM" id="SignalP"/>
    </source>
</evidence>
<organism evidence="2 3">
    <name type="scientific">Alistipes onderdonkii</name>
    <dbReference type="NCBI Taxonomy" id="328813"/>
    <lineage>
        <taxon>Bacteria</taxon>
        <taxon>Pseudomonadati</taxon>
        <taxon>Bacteroidota</taxon>
        <taxon>Bacteroidia</taxon>
        <taxon>Bacteroidales</taxon>
        <taxon>Rikenellaceae</taxon>
        <taxon>Alistipes</taxon>
    </lineage>
</organism>
<sequence length="405" mass="45163">MMKKITYMLLAGALLCSCADEKPHFLPAPGGTVEIGGIGATPSSDAAALLDDDLTTYFEAEVGAENSVEAVVDCSAGRIVAYTLVSSGVVEQGDNGVEALYDPVSWKVYGSDDGASWNEVDSRSEVAFIARFQKHIYYLAAPADYAKYKFVFKANGGDKLTLSDILFHTEDPYAAWKNFESPEILFIDLAEDKGSKLYDVLVQDKIAYLKWHALEICTYLYFNDRDERFPVNTIEYFLEPMPGEVSYKGGSSPKINIHYSTDWIQKSANESLLKLSLETRGVLFHEMVHAFQLEPQGIPAYSQGNMSWAAIEGLADAVRTVAGYHDYATRNTNGSLMSGYQTTGFFCYWLTQTQDKDAIRNINASMRTINPWSWDAALKYALGEDANEQTLWALYKADKTNYQKR</sequence>
<evidence type="ECO:0008006" key="4">
    <source>
        <dbReference type="Google" id="ProtNLM"/>
    </source>
</evidence>
<evidence type="ECO:0000313" key="2">
    <source>
        <dbReference type="EMBL" id="OUN03060.1"/>
    </source>
</evidence>
<gene>
    <name evidence="2" type="ORF">B5G41_08400</name>
</gene>
<dbReference type="Pfam" id="PF04450">
    <property type="entry name" value="BSP"/>
    <property type="match status" value="1"/>
</dbReference>
<dbReference type="AlphaFoldDB" id="A0A1Y3R2N2"/>
<dbReference type="InterPro" id="IPR007541">
    <property type="entry name" value="Uncharacterised_BSP"/>
</dbReference>
<protein>
    <recommendedName>
        <fullName evidence="4">Secretory protein</fullName>
    </recommendedName>
</protein>
<dbReference type="PROSITE" id="PS51257">
    <property type="entry name" value="PROKAR_LIPOPROTEIN"/>
    <property type="match status" value="1"/>
</dbReference>
<evidence type="ECO:0000313" key="3">
    <source>
        <dbReference type="Proteomes" id="UP000195772"/>
    </source>
</evidence>
<proteinExistence type="predicted"/>
<dbReference type="Proteomes" id="UP000195772">
    <property type="component" value="Unassembled WGS sequence"/>
</dbReference>
<comment type="caution">
    <text evidence="2">The sequence shown here is derived from an EMBL/GenBank/DDBJ whole genome shotgun (WGS) entry which is preliminary data.</text>
</comment>
<dbReference type="OrthoDB" id="5134860at2"/>
<name>A0A1Y3R2N2_9BACT</name>
<dbReference type="PANTHER" id="PTHR33321:SF12">
    <property type="entry name" value="PLANT BASIC SECRETORY PROTEIN (BSP) FAMILY PROTEIN"/>
    <property type="match status" value="1"/>
</dbReference>
<reference evidence="3" key="1">
    <citation type="submission" date="2017-04" db="EMBL/GenBank/DDBJ databases">
        <title>Function of individual gut microbiota members based on whole genome sequencing of pure cultures obtained from chicken caecum.</title>
        <authorList>
            <person name="Medvecky M."/>
            <person name="Cejkova D."/>
            <person name="Polansky O."/>
            <person name="Karasova D."/>
            <person name="Kubasova T."/>
            <person name="Cizek A."/>
            <person name="Rychlik I."/>
        </authorList>
    </citation>
    <scope>NUCLEOTIDE SEQUENCE [LARGE SCALE GENOMIC DNA]</scope>
    <source>
        <strain evidence="3">An90</strain>
    </source>
</reference>
<keyword evidence="1" id="KW-0732">Signal</keyword>
<feature type="signal peptide" evidence="1">
    <location>
        <begin position="1"/>
        <end position="19"/>
    </location>
</feature>
<dbReference type="PANTHER" id="PTHR33321">
    <property type="match status" value="1"/>
</dbReference>
<feature type="chain" id="PRO_5012441032" description="Secretory protein" evidence="1">
    <location>
        <begin position="20"/>
        <end position="405"/>
    </location>
</feature>
<dbReference type="Gene3D" id="2.60.120.260">
    <property type="entry name" value="Galactose-binding domain-like"/>
    <property type="match status" value="1"/>
</dbReference>
<dbReference type="EMBL" id="NFHB01000005">
    <property type="protein sequence ID" value="OUN03060.1"/>
    <property type="molecule type" value="Genomic_DNA"/>
</dbReference>
<dbReference type="eggNOG" id="COG3291">
    <property type="taxonomic scope" value="Bacteria"/>
</dbReference>
<accession>A0A1Y3R2N2</accession>